<dbReference type="InterPro" id="IPR008030">
    <property type="entry name" value="NmrA-like"/>
</dbReference>
<dbReference type="SUPFAM" id="SSF51735">
    <property type="entry name" value="NAD(P)-binding Rossmann-fold domains"/>
    <property type="match status" value="1"/>
</dbReference>
<dbReference type="GO" id="GO:0009523">
    <property type="term" value="C:photosystem II"/>
    <property type="evidence" value="ECO:0007669"/>
    <property type="project" value="UniProtKB-KW"/>
</dbReference>
<keyword evidence="5" id="KW-0175">Coiled coil</keyword>
<dbReference type="Pfam" id="PF05368">
    <property type="entry name" value="NmrA"/>
    <property type="match status" value="1"/>
</dbReference>
<reference evidence="7" key="1">
    <citation type="journal article" date="2017" name="J. Phycol.">
        <title>Analysis of chloroplast genomes and a supermatrix inform reclassification of the Rhodomelaceae (Rhodophyta).</title>
        <authorList>
            <person name="Diaz-Tapia P."/>
            <person name="Maggs C.A."/>
            <person name="West J.A."/>
            <person name="Verbruggen H."/>
        </authorList>
    </citation>
    <scope>NUCLEOTIDE SEQUENCE</scope>
    <source>
        <strain evidence="7">PD620</strain>
    </source>
</reference>
<keyword evidence="3 7" id="KW-0934">Plastid</keyword>
<feature type="coiled-coil region" evidence="5">
    <location>
        <begin position="272"/>
        <end position="306"/>
    </location>
</feature>
<dbReference type="CDD" id="cd05243">
    <property type="entry name" value="SDR_a5"/>
    <property type="match status" value="1"/>
</dbReference>
<evidence type="ECO:0000256" key="1">
    <source>
        <dbReference type="ARBA" id="ARBA00004474"/>
    </source>
</evidence>
<keyword evidence="4" id="KW-0604">Photosystem II</keyword>
<protein>
    <recommendedName>
        <fullName evidence="6">NmrA-like domain-containing protein</fullName>
    </recommendedName>
</protein>
<evidence type="ECO:0000256" key="3">
    <source>
        <dbReference type="ARBA" id="ARBA00022640"/>
    </source>
</evidence>
<gene>
    <name evidence="7" type="primary">ycf39</name>
</gene>
<dbReference type="InterPro" id="IPR036291">
    <property type="entry name" value="NAD(P)-bd_dom_sf"/>
</dbReference>
<dbReference type="PANTHER" id="PTHR47128:SF2">
    <property type="entry name" value="PROTEIN HIGH CHLOROPHYLL FLUORESCENCE PHENOTYPE 244, CHLOROPLASTIC"/>
    <property type="match status" value="1"/>
</dbReference>
<evidence type="ECO:0000256" key="4">
    <source>
        <dbReference type="ARBA" id="ARBA00023276"/>
    </source>
</evidence>
<comment type="subcellular location">
    <subcellularLocation>
        <location evidence="1">Plastid</location>
    </subcellularLocation>
</comment>
<sequence>MSLLIVGSTGTLGRQVVRQALNDGFQVKCLVRNFRKASFLKEWGAELIYGDLTSPETIPLALYGITGVIDCSTTRPNDDVYSVEIIDLKSKYILIESAVKANIRHYIFFSLLNFLNYQDISIIRLKLLVESRLRNTKINYTVFYVSGFFQGLIPQYAVPILDQNSVWITSELSSIPYVNTQDIALIVIRSLAIVQFNNKGLPLVGNKTWTSLDIIKLCEKISGKRAKIAKVPIYLLKFMMYITKFFQWTWNVSERLAFIEILSKNYNINISMNELLDNLKIQEDSLESLENYLQEYFQRIMKKLKELNYQTLSNQTLDKTNF</sequence>
<dbReference type="PANTHER" id="PTHR47128">
    <property type="match status" value="1"/>
</dbReference>
<accession>A0A1Z1MCN9</accession>
<evidence type="ECO:0000259" key="6">
    <source>
        <dbReference type="Pfam" id="PF05368"/>
    </source>
</evidence>
<dbReference type="InterPro" id="IPR044256">
    <property type="entry name" value="HCF244-like"/>
</dbReference>
<name>A0A1Z1MCN9_9FLOR</name>
<feature type="domain" description="NmrA-like" evidence="6">
    <location>
        <begin position="3"/>
        <end position="248"/>
    </location>
</feature>
<geneLocation type="chloroplast" evidence="7"/>
<dbReference type="GO" id="GO:0009536">
    <property type="term" value="C:plastid"/>
    <property type="evidence" value="ECO:0007669"/>
    <property type="project" value="UniProtKB-SubCell"/>
</dbReference>
<keyword evidence="2" id="KW-0602">Photosynthesis</keyword>
<dbReference type="AlphaFoldDB" id="A0A1Z1MCN9"/>
<dbReference type="Gene3D" id="3.40.50.720">
    <property type="entry name" value="NAD(P)-binding Rossmann-like Domain"/>
    <property type="match status" value="1"/>
</dbReference>
<proteinExistence type="predicted"/>
<dbReference type="GO" id="GO:0015979">
    <property type="term" value="P:photosynthesis"/>
    <property type="evidence" value="ECO:0007669"/>
    <property type="project" value="UniProtKB-KW"/>
</dbReference>
<evidence type="ECO:0000256" key="5">
    <source>
        <dbReference type="SAM" id="Coils"/>
    </source>
</evidence>
<keyword evidence="7" id="KW-0150">Chloroplast</keyword>
<evidence type="ECO:0000256" key="2">
    <source>
        <dbReference type="ARBA" id="ARBA00022531"/>
    </source>
</evidence>
<organism evidence="7">
    <name type="scientific">Chondria sp.</name>
    <name type="common">in: red algae</name>
    <dbReference type="NCBI Taxonomy" id="1982705"/>
    <lineage>
        <taxon>Eukaryota</taxon>
        <taxon>Rhodophyta</taxon>
        <taxon>Florideophyceae</taxon>
        <taxon>Rhodymeniophycidae</taxon>
        <taxon>Ceramiales</taxon>
        <taxon>Rhodomelaceae</taxon>
        <taxon>Chondrieae</taxon>
        <taxon>Chondria</taxon>
    </lineage>
</organism>
<evidence type="ECO:0000313" key="7">
    <source>
        <dbReference type="EMBL" id="ARW63713.1"/>
    </source>
</evidence>
<dbReference type="EMBL" id="MF101429">
    <property type="protein sequence ID" value="ARW63713.1"/>
    <property type="molecule type" value="Genomic_DNA"/>
</dbReference>